<dbReference type="InterPro" id="IPR056098">
    <property type="entry name" value="Acb2/Tad1_hairpin"/>
</dbReference>
<dbReference type="Pfam" id="PF24729">
    <property type="entry name" value="Acb2_Tad1_hairpin"/>
    <property type="match status" value="1"/>
</dbReference>
<name>A0A2S0MJ28_9BURK</name>
<protein>
    <recommendedName>
        <fullName evidence="2">Acb2/Tad1 hairpin domain-containing protein</fullName>
    </recommendedName>
</protein>
<sequence length="77" mass="8288">MGTRELTYGERAVGIGFNPNGDAAVAASKMTFAQAIDQMDRLRAASSSPEQKRLASLAITEAQSAQMWAVKALTWKD</sequence>
<feature type="domain" description="Acb2/Tad1 hairpin" evidence="2">
    <location>
        <begin position="14"/>
        <end position="74"/>
    </location>
</feature>
<dbReference type="OrthoDB" id="7778188at2"/>
<evidence type="ECO:0000259" key="2">
    <source>
        <dbReference type="Pfam" id="PF24729"/>
    </source>
</evidence>
<dbReference type="GO" id="GO:0000166">
    <property type="term" value="F:nucleotide binding"/>
    <property type="evidence" value="ECO:0007669"/>
    <property type="project" value="UniProtKB-KW"/>
</dbReference>
<dbReference type="RefSeq" id="WP_106704448.1">
    <property type="nucleotide sequence ID" value="NZ_CP027666.1"/>
</dbReference>
<proteinExistence type="predicted"/>
<dbReference type="AlphaFoldDB" id="A0A2S0MJ28"/>
<organism evidence="3 4">
    <name type="scientific">Ottowia oryzae</name>
    <dbReference type="NCBI Taxonomy" id="2109914"/>
    <lineage>
        <taxon>Bacteria</taxon>
        <taxon>Pseudomonadati</taxon>
        <taxon>Pseudomonadota</taxon>
        <taxon>Betaproteobacteria</taxon>
        <taxon>Burkholderiales</taxon>
        <taxon>Comamonadaceae</taxon>
        <taxon>Ottowia</taxon>
    </lineage>
</organism>
<keyword evidence="1" id="KW-0547">Nucleotide-binding</keyword>
<evidence type="ECO:0000256" key="1">
    <source>
        <dbReference type="ARBA" id="ARBA00022741"/>
    </source>
</evidence>
<dbReference type="EMBL" id="CP027666">
    <property type="protein sequence ID" value="AVO35904.1"/>
    <property type="molecule type" value="Genomic_DNA"/>
</dbReference>
<accession>A0A2S0MJ28</accession>
<dbReference type="KEGG" id="otk:C6570_01170"/>
<keyword evidence="4" id="KW-1185">Reference proteome</keyword>
<dbReference type="Proteomes" id="UP000239709">
    <property type="component" value="Chromosome"/>
</dbReference>
<evidence type="ECO:0000313" key="4">
    <source>
        <dbReference type="Proteomes" id="UP000239709"/>
    </source>
</evidence>
<gene>
    <name evidence="3" type="ORF">C6570_01170</name>
</gene>
<evidence type="ECO:0000313" key="3">
    <source>
        <dbReference type="EMBL" id="AVO35904.1"/>
    </source>
</evidence>
<reference evidence="3 4" key="1">
    <citation type="submission" date="2018-03" db="EMBL/GenBank/DDBJ databases">
        <title>Genome sequencing of Ottowia sp.</title>
        <authorList>
            <person name="Kim S.-J."/>
            <person name="Heo J."/>
            <person name="Kwon S.-W."/>
        </authorList>
    </citation>
    <scope>NUCLEOTIDE SEQUENCE [LARGE SCALE GENOMIC DNA]</scope>
    <source>
        <strain evidence="3 4">KADR8-3</strain>
    </source>
</reference>